<dbReference type="EC" id="5.6.2.4" evidence="8"/>
<evidence type="ECO:0000259" key="11">
    <source>
        <dbReference type="PROSITE" id="PS51198"/>
    </source>
</evidence>
<comment type="caution">
    <text evidence="13">The sequence shown here is derived from an EMBL/GenBank/DDBJ whole genome shotgun (WGS) entry which is preliminary data.</text>
</comment>
<dbReference type="Pfam" id="PF13361">
    <property type="entry name" value="UvrD_C"/>
    <property type="match status" value="2"/>
</dbReference>
<dbReference type="InterPro" id="IPR027417">
    <property type="entry name" value="P-loop_NTPase"/>
</dbReference>
<feature type="domain" description="UvrD-like helicase C-terminal" evidence="12">
    <location>
        <begin position="311"/>
        <end position="576"/>
    </location>
</feature>
<evidence type="ECO:0000256" key="10">
    <source>
        <dbReference type="PROSITE-ProRule" id="PRU00560"/>
    </source>
</evidence>
<dbReference type="PROSITE" id="PS51217">
    <property type="entry name" value="UVRD_HELICASE_CTER"/>
    <property type="match status" value="1"/>
</dbReference>
<dbReference type="EMBL" id="AYKF01000068">
    <property type="protein sequence ID" value="ROO31863.1"/>
    <property type="molecule type" value="Genomic_DNA"/>
</dbReference>
<keyword evidence="6" id="KW-0413">Isomerase</keyword>
<dbReference type="GO" id="GO:0005524">
    <property type="term" value="F:ATP binding"/>
    <property type="evidence" value="ECO:0007669"/>
    <property type="project" value="UniProtKB-UniRule"/>
</dbReference>
<evidence type="ECO:0000256" key="8">
    <source>
        <dbReference type="ARBA" id="ARBA00034808"/>
    </source>
</evidence>
<evidence type="ECO:0000256" key="6">
    <source>
        <dbReference type="ARBA" id="ARBA00023235"/>
    </source>
</evidence>
<evidence type="ECO:0000256" key="4">
    <source>
        <dbReference type="ARBA" id="ARBA00022806"/>
    </source>
</evidence>
<dbReference type="Pfam" id="PF00580">
    <property type="entry name" value="UvrD-helicase"/>
    <property type="match status" value="1"/>
</dbReference>
<dbReference type="OrthoDB" id="5905204at2"/>
<keyword evidence="2 10" id="KW-0547">Nucleotide-binding</keyword>
<dbReference type="GO" id="GO:0005829">
    <property type="term" value="C:cytosol"/>
    <property type="evidence" value="ECO:0007669"/>
    <property type="project" value="TreeGrafter"/>
</dbReference>
<dbReference type="SUPFAM" id="SSF52540">
    <property type="entry name" value="P-loop containing nucleoside triphosphate hydrolases"/>
    <property type="match status" value="1"/>
</dbReference>
<dbReference type="InterPro" id="IPR000212">
    <property type="entry name" value="DNA_helicase_UvrD/REP"/>
</dbReference>
<evidence type="ECO:0000256" key="3">
    <source>
        <dbReference type="ARBA" id="ARBA00022801"/>
    </source>
</evidence>
<evidence type="ECO:0000256" key="1">
    <source>
        <dbReference type="ARBA" id="ARBA00009922"/>
    </source>
</evidence>
<evidence type="ECO:0000256" key="9">
    <source>
        <dbReference type="ARBA" id="ARBA00048988"/>
    </source>
</evidence>
<dbReference type="Gene3D" id="1.10.10.160">
    <property type="match status" value="1"/>
</dbReference>
<evidence type="ECO:0000313" key="14">
    <source>
        <dbReference type="Proteomes" id="UP000285123"/>
    </source>
</evidence>
<dbReference type="InterPro" id="IPR013986">
    <property type="entry name" value="DExx_box_DNA_helicase_dom_sf"/>
</dbReference>
<protein>
    <recommendedName>
        <fullName evidence="8">DNA 3'-5' helicase</fullName>
        <ecNumber evidence="8">5.6.2.4</ecNumber>
    </recommendedName>
</protein>
<dbReference type="GO" id="GO:0000725">
    <property type="term" value="P:recombinational repair"/>
    <property type="evidence" value="ECO:0007669"/>
    <property type="project" value="TreeGrafter"/>
</dbReference>
<dbReference type="CDD" id="cd17932">
    <property type="entry name" value="DEXQc_UvrD"/>
    <property type="match status" value="1"/>
</dbReference>
<dbReference type="AlphaFoldDB" id="A0A423Q0U4"/>
<organism evidence="13 14">
    <name type="scientific">Salinisphaera orenii YIM 95161</name>
    <dbReference type="NCBI Taxonomy" id="1051139"/>
    <lineage>
        <taxon>Bacteria</taxon>
        <taxon>Pseudomonadati</taxon>
        <taxon>Pseudomonadota</taxon>
        <taxon>Gammaproteobacteria</taxon>
        <taxon>Salinisphaerales</taxon>
        <taxon>Salinisphaeraceae</taxon>
        <taxon>Salinisphaera</taxon>
    </lineage>
</organism>
<dbReference type="Gene3D" id="1.10.486.10">
    <property type="entry name" value="PCRA, domain 4"/>
    <property type="match status" value="1"/>
</dbReference>
<dbReference type="Gene3D" id="3.40.50.300">
    <property type="entry name" value="P-loop containing nucleotide triphosphate hydrolases"/>
    <property type="match status" value="2"/>
</dbReference>
<keyword evidence="3 10" id="KW-0378">Hydrolase</keyword>
<comment type="catalytic activity">
    <reaction evidence="9">
        <text>ATP + H2O = ADP + phosphate + H(+)</text>
        <dbReference type="Rhea" id="RHEA:13065"/>
        <dbReference type="ChEBI" id="CHEBI:15377"/>
        <dbReference type="ChEBI" id="CHEBI:15378"/>
        <dbReference type="ChEBI" id="CHEBI:30616"/>
        <dbReference type="ChEBI" id="CHEBI:43474"/>
        <dbReference type="ChEBI" id="CHEBI:456216"/>
        <dbReference type="EC" id="5.6.2.4"/>
    </reaction>
</comment>
<dbReference type="GO" id="GO:0016887">
    <property type="term" value="F:ATP hydrolysis activity"/>
    <property type="evidence" value="ECO:0007669"/>
    <property type="project" value="RHEA"/>
</dbReference>
<dbReference type="GO" id="GO:0043138">
    <property type="term" value="F:3'-5' DNA helicase activity"/>
    <property type="evidence" value="ECO:0007669"/>
    <property type="project" value="UniProtKB-EC"/>
</dbReference>
<evidence type="ECO:0000256" key="2">
    <source>
        <dbReference type="ARBA" id="ARBA00022741"/>
    </source>
</evidence>
<name>A0A423Q0U4_9GAMM</name>
<reference evidence="13 14" key="1">
    <citation type="submission" date="2013-10" db="EMBL/GenBank/DDBJ databases">
        <title>Salinisphaera halophila YIM 95161 Genome Sequencing.</title>
        <authorList>
            <person name="Lai Q."/>
            <person name="Li C."/>
            <person name="Shao Z."/>
        </authorList>
    </citation>
    <scope>NUCLEOTIDE SEQUENCE [LARGE SCALE GENOMIC DNA]</scope>
    <source>
        <strain evidence="13 14">YIM 95161</strain>
    </source>
</reference>
<accession>A0A423Q0U4</accession>
<dbReference type="RefSeq" id="WP_123590511.1">
    <property type="nucleotide sequence ID" value="NZ_AYKF01000068.1"/>
</dbReference>
<dbReference type="PANTHER" id="PTHR11070:SF3">
    <property type="entry name" value="DNA 3'-5' HELICASE"/>
    <property type="match status" value="1"/>
</dbReference>
<gene>
    <name evidence="13" type="ORF">SAHL_06075</name>
</gene>
<dbReference type="InterPro" id="IPR014016">
    <property type="entry name" value="UvrD-like_ATP-bd"/>
</dbReference>
<proteinExistence type="inferred from homology"/>
<evidence type="ECO:0000256" key="7">
    <source>
        <dbReference type="ARBA" id="ARBA00034617"/>
    </source>
</evidence>
<feature type="domain" description="UvrD-like helicase ATP-binding" evidence="11">
    <location>
        <begin position="17"/>
        <end position="310"/>
    </location>
</feature>
<evidence type="ECO:0000313" key="13">
    <source>
        <dbReference type="EMBL" id="ROO31863.1"/>
    </source>
</evidence>
<dbReference type="PROSITE" id="PS51198">
    <property type="entry name" value="UVRD_HELICASE_ATP_BIND"/>
    <property type="match status" value="1"/>
</dbReference>
<evidence type="ECO:0000256" key="5">
    <source>
        <dbReference type="ARBA" id="ARBA00022840"/>
    </source>
</evidence>
<keyword evidence="4 10" id="KW-0347">Helicase</keyword>
<dbReference type="PANTHER" id="PTHR11070">
    <property type="entry name" value="UVRD / RECB / PCRA DNA HELICASE FAMILY MEMBER"/>
    <property type="match status" value="1"/>
</dbReference>
<keyword evidence="5 10" id="KW-0067">ATP-binding</keyword>
<comment type="catalytic activity">
    <reaction evidence="7">
        <text>Couples ATP hydrolysis with the unwinding of duplex DNA by translocating in the 3'-5' direction.</text>
        <dbReference type="EC" id="5.6.2.4"/>
    </reaction>
</comment>
<feature type="binding site" evidence="10">
    <location>
        <begin position="38"/>
        <end position="45"/>
    </location>
    <ligand>
        <name>ATP</name>
        <dbReference type="ChEBI" id="CHEBI:30616"/>
    </ligand>
</feature>
<dbReference type="Proteomes" id="UP000285123">
    <property type="component" value="Unassembled WGS sequence"/>
</dbReference>
<sequence>MTDTAHLEDLNERQRSAVTFARPDTAAGLTSDPLLVIAGAGTGKTQTLSHRAAHLVLSGVDARRILLLTFSRRAAEEMTRRARGICDAALAARGRRGQAVSLPWAGTFHAIGARLLREYAPALGLSPNFSILDRADAADLIDVCRQQLGLALRTRRFPRKDTCLAIYSQVVNRRAKLAAVLETRFPWCVAHHDALKRLFAHYTERKQHLALLDYDDLLLHWALMMREPGLAAGLAARFDHVLVDEYQDTNLLQAEILRGLAPTGAGLCVVGDDAQAIYGFRAADVDNILGFADQYAGARVVRLERNYRSTQAILDAANTLMADAARRYDKQLASARGAGLRPRHIIAHDGADEARHVIEQVLARRETGVALKQQAVLFRNAHHANEVEIELVRRDIPYRKYGGLKFLDAAHVKDLLALVRWAANPANQIAAYRALQIVPGVGPASAQRAFERLEADDWSLVRLGRQPAPRQADAEAWCGLVDTVAALAEGAGGWPATLEPAAEWLKAQLPDRYEAPTTARAGDIDDLVRIAARYRDRDRFLTELTLDPPAATGDHNDDAHLDEDYLVLSTVHSAKGREFDSVYLLHVADGTFPSEYTARSPADLEEERRLLYVAFTRARNVLEVVSPLRYHVTEQRRLGDRHVYGAISRFMTPAVRACFSARDVGTPVDAPVSAAAPASLRAALDVGAAARRLWD</sequence>
<dbReference type="GO" id="GO:0003677">
    <property type="term" value="F:DNA binding"/>
    <property type="evidence" value="ECO:0007669"/>
    <property type="project" value="InterPro"/>
</dbReference>
<dbReference type="InterPro" id="IPR014017">
    <property type="entry name" value="DNA_helicase_UvrD-like_C"/>
</dbReference>
<comment type="similarity">
    <text evidence="1">Belongs to the helicase family. UvrD subfamily.</text>
</comment>
<evidence type="ECO:0000259" key="12">
    <source>
        <dbReference type="PROSITE" id="PS51217"/>
    </source>
</evidence>